<dbReference type="Gene3D" id="3.15.10.20">
    <property type="entry name" value="Activator of Hsp90 ATPase Aha1, N-terminal domain"/>
    <property type="match status" value="1"/>
</dbReference>
<dbReference type="SUPFAM" id="SSF103111">
    <property type="entry name" value="Activator of Hsp90 ATPase, Aha1"/>
    <property type="match status" value="1"/>
</dbReference>
<comment type="caution">
    <text evidence="3">The sequence shown here is derived from an EMBL/GenBank/DDBJ whole genome shotgun (WGS) entry which is preliminary data.</text>
</comment>
<dbReference type="GO" id="GO:0006457">
    <property type="term" value="P:protein folding"/>
    <property type="evidence" value="ECO:0007669"/>
    <property type="project" value="TreeGrafter"/>
</dbReference>
<comment type="similarity">
    <text evidence="1">Belongs to the AHA1 family.</text>
</comment>
<dbReference type="EMBL" id="VAHF01000005">
    <property type="protein sequence ID" value="TXG61165.1"/>
    <property type="molecule type" value="Genomic_DNA"/>
</dbReference>
<dbReference type="GO" id="GO:0005829">
    <property type="term" value="C:cytosol"/>
    <property type="evidence" value="ECO:0007669"/>
    <property type="project" value="TreeGrafter"/>
</dbReference>
<dbReference type="AlphaFoldDB" id="A0A5C7HWJ2"/>
<proteinExistence type="inferred from homology"/>
<protein>
    <recommendedName>
        <fullName evidence="2">Activator of Hsp90 ATPase AHSA1-like N-terminal domain-containing protein</fullName>
    </recommendedName>
</protein>
<evidence type="ECO:0000313" key="3">
    <source>
        <dbReference type="EMBL" id="TXG61165.1"/>
    </source>
</evidence>
<keyword evidence="4" id="KW-1185">Reference proteome</keyword>
<evidence type="ECO:0000259" key="2">
    <source>
        <dbReference type="Pfam" id="PF09229"/>
    </source>
</evidence>
<accession>A0A5C7HWJ2</accession>
<dbReference type="Pfam" id="PF09229">
    <property type="entry name" value="Aha1_N"/>
    <property type="match status" value="1"/>
</dbReference>
<organism evidence="3 4">
    <name type="scientific">Acer yangbiense</name>
    <dbReference type="NCBI Taxonomy" id="1000413"/>
    <lineage>
        <taxon>Eukaryota</taxon>
        <taxon>Viridiplantae</taxon>
        <taxon>Streptophyta</taxon>
        <taxon>Embryophyta</taxon>
        <taxon>Tracheophyta</taxon>
        <taxon>Spermatophyta</taxon>
        <taxon>Magnoliopsida</taxon>
        <taxon>eudicotyledons</taxon>
        <taxon>Gunneridae</taxon>
        <taxon>Pentapetalae</taxon>
        <taxon>rosids</taxon>
        <taxon>malvids</taxon>
        <taxon>Sapindales</taxon>
        <taxon>Sapindaceae</taxon>
        <taxon>Hippocastanoideae</taxon>
        <taxon>Acereae</taxon>
        <taxon>Acer</taxon>
    </lineage>
</organism>
<dbReference type="PANTHER" id="PTHR13009">
    <property type="entry name" value="HEAT SHOCK PROTEIN 90 HSP90 CO-CHAPERONE AHA-1"/>
    <property type="match status" value="1"/>
</dbReference>
<evidence type="ECO:0000256" key="1">
    <source>
        <dbReference type="ARBA" id="ARBA00006817"/>
    </source>
</evidence>
<dbReference type="InterPro" id="IPR015310">
    <property type="entry name" value="AHSA1-like_N"/>
</dbReference>
<gene>
    <name evidence="3" type="ORF">EZV62_012528</name>
</gene>
<dbReference type="Proteomes" id="UP000323000">
    <property type="component" value="Chromosome 5"/>
</dbReference>
<dbReference type="GO" id="GO:0051087">
    <property type="term" value="F:protein-folding chaperone binding"/>
    <property type="evidence" value="ECO:0007669"/>
    <property type="project" value="InterPro"/>
</dbReference>
<dbReference type="GO" id="GO:0001671">
    <property type="term" value="F:ATPase activator activity"/>
    <property type="evidence" value="ECO:0007669"/>
    <property type="project" value="InterPro"/>
</dbReference>
<dbReference type="PANTHER" id="PTHR13009:SF22">
    <property type="entry name" value="LD43819P"/>
    <property type="match status" value="1"/>
</dbReference>
<dbReference type="InterPro" id="IPR036338">
    <property type="entry name" value="Aha1"/>
</dbReference>
<feature type="domain" description="Activator of Hsp90 ATPase AHSA1-like N-terminal" evidence="2">
    <location>
        <begin position="74"/>
        <end position="144"/>
    </location>
</feature>
<sequence length="145" mass="16624">MIDQSPRAAEISELILFMHMHRTSVGNSIARVDRTLKELLQDLTFSNGVQARMDGILFQRPEGVSYANPILGEWIIGGEKTMVKGHIDIPEFSFGELDELQMQVQLSEEKDLLQPDKLQISQDLKLFLSPVREKLVQFEQELKDR</sequence>
<name>A0A5C7HWJ2_9ROSI</name>
<evidence type="ECO:0000313" key="4">
    <source>
        <dbReference type="Proteomes" id="UP000323000"/>
    </source>
</evidence>
<dbReference type="OrthoDB" id="567237at2759"/>
<reference evidence="4" key="1">
    <citation type="journal article" date="2019" name="Gigascience">
        <title>De novo genome assembly of the endangered Acer yangbiense, a plant species with extremely small populations endemic to Yunnan Province, China.</title>
        <authorList>
            <person name="Yang J."/>
            <person name="Wariss H.M."/>
            <person name="Tao L."/>
            <person name="Zhang R."/>
            <person name="Yun Q."/>
            <person name="Hollingsworth P."/>
            <person name="Dao Z."/>
            <person name="Luo G."/>
            <person name="Guo H."/>
            <person name="Ma Y."/>
            <person name="Sun W."/>
        </authorList>
    </citation>
    <scope>NUCLEOTIDE SEQUENCE [LARGE SCALE GENOMIC DNA]</scope>
    <source>
        <strain evidence="4">cv. Malutang</strain>
    </source>
</reference>